<name>A0A2G8LE86_STIJA</name>
<dbReference type="EMBL" id="MRZV01000109">
    <property type="protein sequence ID" value="PIK58561.1"/>
    <property type="molecule type" value="Genomic_DNA"/>
</dbReference>
<proteinExistence type="inferred from homology"/>
<keyword evidence="3" id="KW-1185">Reference proteome</keyword>
<evidence type="ECO:0000313" key="2">
    <source>
        <dbReference type="EMBL" id="PIK58561.1"/>
    </source>
</evidence>
<dbReference type="AlphaFoldDB" id="A0A2G8LE86"/>
<dbReference type="STRING" id="307972.A0A2G8LE86"/>
<comment type="similarity">
    <text evidence="1">Belongs to the gonadal family.</text>
</comment>
<evidence type="ECO:0000256" key="1">
    <source>
        <dbReference type="ARBA" id="ARBA00005939"/>
    </source>
</evidence>
<reference evidence="2 3" key="1">
    <citation type="journal article" date="2017" name="PLoS Biol.">
        <title>The sea cucumber genome provides insights into morphological evolution and visceral regeneration.</title>
        <authorList>
            <person name="Zhang X."/>
            <person name="Sun L."/>
            <person name="Yuan J."/>
            <person name="Sun Y."/>
            <person name="Gao Y."/>
            <person name="Zhang L."/>
            <person name="Li S."/>
            <person name="Dai H."/>
            <person name="Hamel J.F."/>
            <person name="Liu C."/>
            <person name="Yu Y."/>
            <person name="Liu S."/>
            <person name="Lin W."/>
            <person name="Guo K."/>
            <person name="Jin S."/>
            <person name="Xu P."/>
            <person name="Storey K.B."/>
            <person name="Huan P."/>
            <person name="Zhang T."/>
            <person name="Zhou Y."/>
            <person name="Zhang J."/>
            <person name="Lin C."/>
            <person name="Li X."/>
            <person name="Xing L."/>
            <person name="Huo D."/>
            <person name="Sun M."/>
            <person name="Wang L."/>
            <person name="Mercier A."/>
            <person name="Li F."/>
            <person name="Yang H."/>
            <person name="Xiang J."/>
        </authorList>
    </citation>
    <scope>NUCLEOTIDE SEQUENCE [LARGE SCALE GENOMIC DNA]</scope>
    <source>
        <strain evidence="2">Shaxun</strain>
        <tissue evidence="2">Muscle</tissue>
    </source>
</reference>
<evidence type="ECO:0000313" key="3">
    <source>
        <dbReference type="Proteomes" id="UP000230750"/>
    </source>
</evidence>
<gene>
    <name evidence="2" type="ORF">BSL78_04531</name>
</gene>
<dbReference type="OrthoDB" id="21617at2759"/>
<protein>
    <submittedName>
        <fullName evidence="2">Uncharacterized protein</fullName>
    </submittedName>
</protein>
<organism evidence="2 3">
    <name type="scientific">Stichopus japonicus</name>
    <name type="common">Sea cucumber</name>
    <dbReference type="NCBI Taxonomy" id="307972"/>
    <lineage>
        <taxon>Eukaryota</taxon>
        <taxon>Metazoa</taxon>
        <taxon>Echinodermata</taxon>
        <taxon>Eleutherozoa</taxon>
        <taxon>Echinozoa</taxon>
        <taxon>Holothuroidea</taxon>
        <taxon>Aspidochirotacea</taxon>
        <taxon>Aspidochirotida</taxon>
        <taxon>Stichopodidae</taxon>
        <taxon>Apostichopus</taxon>
    </lineage>
</organism>
<accession>A0A2G8LE86</accession>
<dbReference type="PANTHER" id="PTHR13054">
    <property type="entry name" value="DIGEORGE SYNDROME CRITICAL REGION 6 DGCR6 FAMILY MEMBER"/>
    <property type="match status" value="1"/>
</dbReference>
<dbReference type="PANTHER" id="PTHR13054:SF2">
    <property type="entry name" value="PROTEIN DGCR6"/>
    <property type="match status" value="1"/>
</dbReference>
<dbReference type="Pfam" id="PF07324">
    <property type="entry name" value="DGCR6"/>
    <property type="match status" value="1"/>
</dbReference>
<dbReference type="InterPro" id="IPR010849">
    <property type="entry name" value="Gonadal"/>
</dbReference>
<comment type="caution">
    <text evidence="2">The sequence shown here is derived from an EMBL/GenBank/DDBJ whole genome shotgun (WGS) entry which is preliminary data.</text>
</comment>
<sequence length="137" mass="15889">MRQCLKLCCTPRNTTNTERKLMEQRAKLIESHKSQKVELQRNMRALAACIARPHNLPLTKKKMEEETEVLETKSKEEIQKMDERIVLELDNCVSDQQGTLEKAGVPGFYQTTNPLDVQLQMYLLQFIHKMREGIGNS</sequence>
<dbReference type="Proteomes" id="UP000230750">
    <property type="component" value="Unassembled WGS sequence"/>
</dbReference>